<comment type="caution">
    <text evidence="1">The sequence shown here is derived from an EMBL/GenBank/DDBJ whole genome shotgun (WGS) entry which is preliminary data.</text>
</comment>
<name>A0AAD7KHS8_9AGAR</name>
<sequence>MEQEAPSKLDSALDSVKDTLRALARVFKPCIWSALSLLFASVGLVRAIDNFLLYDLPPEVTVDQFTDAFDDLCTIWPAAIAQDLTFFDAQVEPPVDGSDPNVIVKSLNPVLVCAPHPSLTLHPDVSSVVQPLEIFEETWALEGTDLPLIGLSGTWTQNSLIPRCNISRREAITT</sequence>
<dbReference type="Proteomes" id="UP001215280">
    <property type="component" value="Unassembled WGS sequence"/>
</dbReference>
<evidence type="ECO:0000313" key="2">
    <source>
        <dbReference type="Proteomes" id="UP001215280"/>
    </source>
</evidence>
<organism evidence="1 2">
    <name type="scientific">Mycena maculata</name>
    <dbReference type="NCBI Taxonomy" id="230809"/>
    <lineage>
        <taxon>Eukaryota</taxon>
        <taxon>Fungi</taxon>
        <taxon>Dikarya</taxon>
        <taxon>Basidiomycota</taxon>
        <taxon>Agaricomycotina</taxon>
        <taxon>Agaricomycetes</taxon>
        <taxon>Agaricomycetidae</taxon>
        <taxon>Agaricales</taxon>
        <taxon>Marasmiineae</taxon>
        <taxon>Mycenaceae</taxon>
        <taxon>Mycena</taxon>
    </lineage>
</organism>
<proteinExistence type="predicted"/>
<accession>A0AAD7KHS8</accession>
<evidence type="ECO:0000313" key="1">
    <source>
        <dbReference type="EMBL" id="KAJ7784970.1"/>
    </source>
</evidence>
<protein>
    <submittedName>
        <fullName evidence="1">Uncharacterized protein</fullName>
    </submittedName>
</protein>
<gene>
    <name evidence="1" type="ORF">DFH07DRAFT_763587</name>
</gene>
<dbReference type="AlphaFoldDB" id="A0AAD7KHS8"/>
<keyword evidence="2" id="KW-1185">Reference proteome</keyword>
<reference evidence="1" key="1">
    <citation type="submission" date="2023-03" db="EMBL/GenBank/DDBJ databases">
        <title>Massive genome expansion in bonnet fungi (Mycena s.s.) driven by repeated elements and novel gene families across ecological guilds.</title>
        <authorList>
            <consortium name="Lawrence Berkeley National Laboratory"/>
            <person name="Harder C.B."/>
            <person name="Miyauchi S."/>
            <person name="Viragh M."/>
            <person name="Kuo A."/>
            <person name="Thoen E."/>
            <person name="Andreopoulos B."/>
            <person name="Lu D."/>
            <person name="Skrede I."/>
            <person name="Drula E."/>
            <person name="Henrissat B."/>
            <person name="Morin E."/>
            <person name="Kohler A."/>
            <person name="Barry K."/>
            <person name="LaButti K."/>
            <person name="Morin E."/>
            <person name="Salamov A."/>
            <person name="Lipzen A."/>
            <person name="Mereny Z."/>
            <person name="Hegedus B."/>
            <person name="Baldrian P."/>
            <person name="Stursova M."/>
            <person name="Weitz H."/>
            <person name="Taylor A."/>
            <person name="Grigoriev I.V."/>
            <person name="Nagy L.G."/>
            <person name="Martin F."/>
            <person name="Kauserud H."/>
        </authorList>
    </citation>
    <scope>NUCLEOTIDE SEQUENCE</scope>
    <source>
        <strain evidence="1">CBHHK188m</strain>
    </source>
</reference>
<dbReference type="EMBL" id="JARJLG010000001">
    <property type="protein sequence ID" value="KAJ7784970.1"/>
    <property type="molecule type" value="Genomic_DNA"/>
</dbReference>